<feature type="region of interest" description="Disordered" evidence="1">
    <location>
        <begin position="1"/>
        <end position="56"/>
    </location>
</feature>
<keyword evidence="2" id="KW-0804">Transcription</keyword>
<evidence type="ECO:0000313" key="3">
    <source>
        <dbReference type="Proteomes" id="UP000321393"/>
    </source>
</evidence>
<feature type="compositionally biased region" description="Basic and acidic residues" evidence="1">
    <location>
        <begin position="16"/>
        <end position="27"/>
    </location>
</feature>
<feature type="compositionally biased region" description="Basic and acidic residues" evidence="1">
    <location>
        <begin position="37"/>
        <end position="56"/>
    </location>
</feature>
<gene>
    <name evidence="2" type="ORF">E6C27_scaffold329G002280</name>
</gene>
<proteinExistence type="predicted"/>
<reference evidence="2 3" key="1">
    <citation type="submission" date="2019-08" db="EMBL/GenBank/DDBJ databases">
        <title>Draft genome sequences of two oriental melons (Cucumis melo L. var makuwa).</title>
        <authorList>
            <person name="Kwon S.-Y."/>
        </authorList>
    </citation>
    <scope>NUCLEOTIDE SEQUENCE [LARGE SCALE GENOMIC DNA]</scope>
    <source>
        <strain evidence="3">cv. SW 3</strain>
        <tissue evidence="2">Leaf</tissue>
    </source>
</reference>
<dbReference type="EMBL" id="SSTE01002358">
    <property type="protein sequence ID" value="KAA0063706.1"/>
    <property type="molecule type" value="Genomic_DNA"/>
</dbReference>
<sequence length="416" mass="46193">MRKQIKSKGGKGRNRKEREGREGEKKKGEKGRKREKKEKEEEQASKGLKETDEQDQIKDTRYCKELEKELDEESPLEDEVVKHSKKRNVTMKKKIAKLSEAPHSCVQEGKFFKGVFEIKCNAPKFEAWLEIASFSWVDLLSVDSIEGHNRVSGKGSPTTGPRVQAETVVIHRRLHVSDVTVQYVVKHWSGCGSWSLDGEGQCLNRYYLTDKAYGGTICVSFGSTRLICASFGSTRLICAFFGSTRLICASFGTTRLICASFGSTRLICASFGSTRLICASFGSTRLICASFGSTRLICAFYGTTRLICRVGVQRGADRREAGRMREGHMDTSSFLIASAIVSSKDFFCVPLALIDNVLKESEDATLTHVVSSSKKTVEKTLNDPVLKEKLIASEDAGNMHQPSPLKQITQVLTENA</sequence>
<dbReference type="AlphaFoldDB" id="A0A5A7VBA6"/>
<evidence type="ECO:0000313" key="2">
    <source>
        <dbReference type="EMBL" id="KAA0063706.1"/>
    </source>
</evidence>
<keyword evidence="2" id="KW-0240">DNA-directed RNA polymerase</keyword>
<name>A0A5A7VBA6_CUCMM</name>
<evidence type="ECO:0000256" key="1">
    <source>
        <dbReference type="SAM" id="MobiDB-lite"/>
    </source>
</evidence>
<organism evidence="2 3">
    <name type="scientific">Cucumis melo var. makuwa</name>
    <name type="common">Oriental melon</name>
    <dbReference type="NCBI Taxonomy" id="1194695"/>
    <lineage>
        <taxon>Eukaryota</taxon>
        <taxon>Viridiplantae</taxon>
        <taxon>Streptophyta</taxon>
        <taxon>Embryophyta</taxon>
        <taxon>Tracheophyta</taxon>
        <taxon>Spermatophyta</taxon>
        <taxon>Magnoliopsida</taxon>
        <taxon>eudicotyledons</taxon>
        <taxon>Gunneridae</taxon>
        <taxon>Pentapetalae</taxon>
        <taxon>rosids</taxon>
        <taxon>fabids</taxon>
        <taxon>Cucurbitales</taxon>
        <taxon>Cucurbitaceae</taxon>
        <taxon>Benincaseae</taxon>
        <taxon>Cucumis</taxon>
    </lineage>
</organism>
<dbReference type="Proteomes" id="UP000321393">
    <property type="component" value="Unassembled WGS sequence"/>
</dbReference>
<dbReference type="GO" id="GO:0000428">
    <property type="term" value="C:DNA-directed RNA polymerase complex"/>
    <property type="evidence" value="ECO:0007669"/>
    <property type="project" value="UniProtKB-KW"/>
</dbReference>
<protein>
    <submittedName>
        <fullName evidence="2">DNA-directed RNA polymerase I subunit RPA1-like</fullName>
    </submittedName>
</protein>
<feature type="compositionally biased region" description="Polar residues" evidence="1">
    <location>
        <begin position="400"/>
        <end position="416"/>
    </location>
</feature>
<accession>A0A5A7VBA6</accession>
<dbReference type="SUPFAM" id="SSF141571">
    <property type="entry name" value="Pentapeptide repeat-like"/>
    <property type="match status" value="1"/>
</dbReference>
<comment type="caution">
    <text evidence="2">The sequence shown here is derived from an EMBL/GenBank/DDBJ whole genome shotgun (WGS) entry which is preliminary data.</text>
</comment>
<feature type="region of interest" description="Disordered" evidence="1">
    <location>
        <begin position="396"/>
        <end position="416"/>
    </location>
</feature>
<feature type="compositionally biased region" description="Basic residues" evidence="1">
    <location>
        <begin position="1"/>
        <end position="15"/>
    </location>
</feature>